<dbReference type="SMART" id="SM00060">
    <property type="entry name" value="FN3"/>
    <property type="match status" value="2"/>
</dbReference>
<feature type="domain" description="Fibronectin type-III" evidence="1">
    <location>
        <begin position="429"/>
        <end position="519"/>
    </location>
</feature>
<sequence length="609" mass="66874">MKQVNFSHSGGFPLEQETLERLQTAYRSELYEAIKAHFSIELDKNYIITHATAGTKGWVIINRDENNLQLPGILYPIAEGLNTGYLKTTRIGTNLVYGTGVSQTAYFDYEAKYISSSDYSNRPTNSQNNDALTVNYYNLQSFRTIKDIKSIESNIDLINQSYLPLNGSKAMQGDLNLGIYQLSKLDTKENNTANVRSAEFKLGSANKRGLRHSGDYLGRALVDNSTSSETNLSLNYNADWDNTYIGGKVYLNNLNTTTSNGTLLVLDNQNQINKNNTLINSLINRITDLENRPASTVPIGMIALWGKPAPFPEGWEEYIPLRGRMPVGLDTGDSSFSTLNAVGGAKNKKLTIDELPKVSPVNGTILKKGGAWGSDKGLTIGDYANGDYAPGELIKPFGGDQEFSLMNPYRIVHFIEYTGNPTDTTPPTSPNNLTVSNIGTTSLTLNWTAATDNVGVTNYLVYKDNSNIPLIELGKDILTYYVTGLASNTTYSFQVKAKDARGNLSTPATKNATTNASPANPTVPTLQHAYYGGENMILQWPNYIDEGPITYELYRSINGGGSMLLKTSTDTFYYDNLSNGVTYSYQIRINSNGYISPYSNTVTVTGTSS</sequence>
<keyword evidence="3" id="KW-1185">Reference proteome</keyword>
<accession>A0ABX7QI28</accession>
<dbReference type="SUPFAM" id="SSF49265">
    <property type="entry name" value="Fibronectin type III"/>
    <property type="match status" value="1"/>
</dbReference>
<dbReference type="InterPro" id="IPR003961">
    <property type="entry name" value="FN3_dom"/>
</dbReference>
<organism evidence="2 3">
    <name type="scientific">Flavobacterium endoglycinae</name>
    <dbReference type="NCBI Taxonomy" id="2816357"/>
    <lineage>
        <taxon>Bacteria</taxon>
        <taxon>Pseudomonadati</taxon>
        <taxon>Bacteroidota</taxon>
        <taxon>Flavobacteriia</taxon>
        <taxon>Flavobacteriales</taxon>
        <taxon>Flavobacteriaceae</taxon>
        <taxon>Flavobacterium</taxon>
    </lineage>
</organism>
<dbReference type="CDD" id="cd00063">
    <property type="entry name" value="FN3"/>
    <property type="match status" value="2"/>
</dbReference>
<gene>
    <name evidence="2" type="ORF">J0383_05325</name>
</gene>
<proteinExistence type="predicted"/>
<evidence type="ECO:0000313" key="3">
    <source>
        <dbReference type="Proteomes" id="UP000663440"/>
    </source>
</evidence>
<name>A0ABX7QI28_9FLAO</name>
<dbReference type="Proteomes" id="UP000663440">
    <property type="component" value="Chromosome"/>
</dbReference>
<dbReference type="InterPro" id="IPR013783">
    <property type="entry name" value="Ig-like_fold"/>
</dbReference>
<dbReference type="Gene3D" id="2.60.40.10">
    <property type="entry name" value="Immunoglobulins"/>
    <property type="match status" value="2"/>
</dbReference>
<evidence type="ECO:0000259" key="1">
    <source>
        <dbReference type="PROSITE" id="PS50853"/>
    </source>
</evidence>
<evidence type="ECO:0000313" key="2">
    <source>
        <dbReference type="EMBL" id="QSW90241.1"/>
    </source>
</evidence>
<dbReference type="RefSeq" id="WP_207297408.1">
    <property type="nucleotide sequence ID" value="NZ_CP071448.1"/>
</dbReference>
<reference evidence="2 3" key="1">
    <citation type="submission" date="2021-03" db="EMBL/GenBank/DDBJ databases">
        <title>Flavobacterium kribbensis sp. nov, an endophytic bacteria, isolated from soybean.</title>
        <authorList>
            <person name="Lee J."/>
            <person name="Seo J."/>
        </authorList>
    </citation>
    <scope>NUCLEOTIDE SEQUENCE [LARGE SCALE GENOMIC DNA]</scope>
    <source>
        <strain evidence="2 3">BB8</strain>
    </source>
</reference>
<dbReference type="CDD" id="cd22641">
    <property type="entry name" value="C24-like"/>
    <property type="match status" value="1"/>
</dbReference>
<dbReference type="Pfam" id="PF00041">
    <property type="entry name" value="fn3"/>
    <property type="match status" value="1"/>
</dbReference>
<dbReference type="PROSITE" id="PS50853">
    <property type="entry name" value="FN3"/>
    <property type="match status" value="1"/>
</dbReference>
<protein>
    <submittedName>
        <fullName evidence="2">Fibronectin type III domain-containing protein</fullName>
    </submittedName>
</protein>
<dbReference type="InterPro" id="IPR036116">
    <property type="entry name" value="FN3_sf"/>
</dbReference>
<dbReference type="EMBL" id="CP071448">
    <property type="protein sequence ID" value="QSW90241.1"/>
    <property type="molecule type" value="Genomic_DNA"/>
</dbReference>